<feature type="domain" description="DUF1616" evidence="2">
    <location>
        <begin position="26"/>
        <end position="336"/>
    </location>
</feature>
<dbReference type="RefSeq" id="WP_267621995.1">
    <property type="nucleotide sequence ID" value="NZ_JAODIW010000006.1"/>
</dbReference>
<feature type="transmembrane region" description="Helical" evidence="1">
    <location>
        <begin position="130"/>
        <end position="150"/>
    </location>
</feature>
<feature type="transmembrane region" description="Helical" evidence="1">
    <location>
        <begin position="103"/>
        <end position="124"/>
    </location>
</feature>
<feature type="transmembrane region" description="Helical" evidence="1">
    <location>
        <begin position="21"/>
        <end position="40"/>
    </location>
</feature>
<dbReference type="InterPro" id="IPR014495">
    <property type="entry name" value="UCP018671"/>
</dbReference>
<dbReference type="AlphaFoldDB" id="A0ABD5PAL0"/>
<feature type="transmembrane region" description="Helical" evidence="1">
    <location>
        <begin position="184"/>
        <end position="205"/>
    </location>
</feature>
<evidence type="ECO:0000313" key="4">
    <source>
        <dbReference type="Proteomes" id="UP001595921"/>
    </source>
</evidence>
<reference evidence="3 4" key="1">
    <citation type="journal article" date="2019" name="Int. J. Syst. Evol. Microbiol.">
        <title>The Global Catalogue of Microorganisms (GCM) 10K type strain sequencing project: providing services to taxonomists for standard genome sequencing and annotation.</title>
        <authorList>
            <consortium name="The Broad Institute Genomics Platform"/>
            <consortium name="The Broad Institute Genome Sequencing Center for Infectious Disease"/>
            <person name="Wu L."/>
            <person name="Ma J."/>
        </authorList>
    </citation>
    <scope>NUCLEOTIDE SEQUENCE [LARGE SCALE GENOMIC DNA]</scope>
    <source>
        <strain evidence="3 4">CGMCC 1.12553</strain>
    </source>
</reference>
<evidence type="ECO:0000259" key="2">
    <source>
        <dbReference type="Pfam" id="PF07760"/>
    </source>
</evidence>
<evidence type="ECO:0000313" key="3">
    <source>
        <dbReference type="EMBL" id="MFC4357698.1"/>
    </source>
</evidence>
<organism evidence="3 4">
    <name type="scientific">Halobium salinum</name>
    <dbReference type="NCBI Taxonomy" id="1364940"/>
    <lineage>
        <taxon>Archaea</taxon>
        <taxon>Methanobacteriati</taxon>
        <taxon>Methanobacteriota</taxon>
        <taxon>Stenosarchaea group</taxon>
        <taxon>Halobacteria</taxon>
        <taxon>Halobacteriales</taxon>
        <taxon>Haloferacaceae</taxon>
        <taxon>Halobium</taxon>
    </lineage>
</organism>
<sequence length="351" mass="37990">MSESEHNADLGFSADTVPLDLVGTSVLALSGCFTVLLPVFEGTIVRALLGSLLVLFLPGYAIVAAAFPRKMFDPQPAEYEESWVFGFLPSTVSDRTFGVLGRVIVAIVLSITTAILTGVVLSFLGVGVRVAPLAEAITALVLVASLVAVGRRLQYPPEERFTLTTDRVVPVVSDFMHPGSRRELAVNVVVVVCLLTSVASVGYAIENVREPEPFTDFYLLSPNGSGEFTMDEYPTEFVEGEPTRLAVAIGNHEGGRTTYTVVGELQQVNGEERVVAEEEFWRTEAVVPANGTWQGTHNIVPTSTGDDVRVVYLLYRGEAPENPTRQNAYRTLDLHVSVTASNETALLDTVR</sequence>
<dbReference type="PIRSF" id="PIRSF018671">
    <property type="entry name" value="UCP018671"/>
    <property type="match status" value="1"/>
</dbReference>
<dbReference type="InterPro" id="IPR011674">
    <property type="entry name" value="DUF1616"/>
</dbReference>
<comment type="caution">
    <text evidence="3">The sequence shown here is derived from an EMBL/GenBank/DDBJ whole genome shotgun (WGS) entry which is preliminary data.</text>
</comment>
<gene>
    <name evidence="3" type="ORF">ACFO0N_07015</name>
</gene>
<feature type="transmembrane region" description="Helical" evidence="1">
    <location>
        <begin position="46"/>
        <end position="67"/>
    </location>
</feature>
<keyword evidence="1" id="KW-1133">Transmembrane helix</keyword>
<evidence type="ECO:0000256" key="1">
    <source>
        <dbReference type="SAM" id="Phobius"/>
    </source>
</evidence>
<keyword evidence="4" id="KW-1185">Reference proteome</keyword>
<protein>
    <submittedName>
        <fullName evidence="3">DUF1616 domain-containing protein</fullName>
    </submittedName>
</protein>
<keyword evidence="1" id="KW-0472">Membrane</keyword>
<accession>A0ABD5PAL0</accession>
<name>A0ABD5PAL0_9EURY</name>
<proteinExistence type="predicted"/>
<keyword evidence="1" id="KW-0812">Transmembrane</keyword>
<dbReference type="EMBL" id="JBHSDS010000003">
    <property type="protein sequence ID" value="MFC4357698.1"/>
    <property type="molecule type" value="Genomic_DNA"/>
</dbReference>
<dbReference type="Proteomes" id="UP001595921">
    <property type="component" value="Unassembled WGS sequence"/>
</dbReference>
<dbReference type="Pfam" id="PF07760">
    <property type="entry name" value="DUF1616"/>
    <property type="match status" value="1"/>
</dbReference>